<reference evidence="2 3" key="1">
    <citation type="submission" date="2014-12" db="EMBL/GenBank/DDBJ databases">
        <authorList>
            <person name="Jaenicke S."/>
        </authorList>
    </citation>
    <scope>NUCLEOTIDE SEQUENCE [LARGE SCALE GENOMIC DNA]</scope>
    <source>
        <strain evidence="2">ASB13</strain>
    </source>
</reference>
<sequence>MLRAILTRLTTTKPVTKKGKTEAGTLGQLEVLDTDDKVLFACYTMENAGEPTHESGKDKPIMPGSYTMCWDVTSVCVPEKWRKRSPFGNVGIWLKDPANPDFAKRRIMIHIGNDAIDTLGCILLGLGYSQEQGIITNSKAAITKFYELCEEHDIENFTLQIVDKRA</sequence>
<feature type="domain" description="DUF5675" evidence="1">
    <location>
        <begin position="19"/>
        <end position="150"/>
    </location>
</feature>
<name>A0A0K2XA98_9HELI</name>
<evidence type="ECO:0000313" key="2">
    <source>
        <dbReference type="EMBL" id="CRF42478.1"/>
    </source>
</evidence>
<dbReference type="InterPro" id="IPR043732">
    <property type="entry name" value="DUF5675"/>
</dbReference>
<evidence type="ECO:0000313" key="3">
    <source>
        <dbReference type="Proteomes" id="UP000045175"/>
    </source>
</evidence>
<evidence type="ECO:0000259" key="1">
    <source>
        <dbReference type="Pfam" id="PF18925"/>
    </source>
</evidence>
<dbReference type="RefSeq" id="WP_053941113.1">
    <property type="nucleotide sequence ID" value="NZ_CDMH01000032.1"/>
</dbReference>
<dbReference type="EMBL" id="CDMH01000032">
    <property type="protein sequence ID" value="CRF42478.1"/>
    <property type="molecule type" value="Genomic_DNA"/>
</dbReference>
<dbReference type="Pfam" id="PF18925">
    <property type="entry name" value="DUF5675"/>
    <property type="match status" value="1"/>
</dbReference>
<protein>
    <recommendedName>
        <fullName evidence="1">DUF5675 domain-containing protein</fullName>
    </recommendedName>
</protein>
<organism evidence="2 3">
    <name type="scientific">Helicobacter ailurogastricus</name>
    <dbReference type="NCBI Taxonomy" id="1578720"/>
    <lineage>
        <taxon>Bacteria</taxon>
        <taxon>Pseudomonadati</taxon>
        <taxon>Campylobacterota</taxon>
        <taxon>Epsilonproteobacteria</taxon>
        <taxon>Campylobacterales</taxon>
        <taxon>Helicobacteraceae</taxon>
        <taxon>Helicobacter</taxon>
    </lineage>
</organism>
<dbReference type="AlphaFoldDB" id="A0A0K2XA98"/>
<gene>
    <name evidence="2" type="ORF">HAL013_06620</name>
</gene>
<dbReference type="Proteomes" id="UP000045175">
    <property type="component" value="Unassembled WGS sequence"/>
</dbReference>
<accession>A0A0K2XA98</accession>
<proteinExistence type="predicted"/>